<keyword evidence="1" id="KW-0732">Signal</keyword>
<keyword evidence="3" id="KW-1185">Reference proteome</keyword>
<accession>A0ABX2ED38</accession>
<evidence type="ECO:0000313" key="2">
    <source>
        <dbReference type="EMBL" id="NRF66656.1"/>
    </source>
</evidence>
<feature type="chain" id="PRO_5046757664" description="Outer membrane protein beta-barrel domain-containing protein" evidence="1">
    <location>
        <begin position="19"/>
        <end position="172"/>
    </location>
</feature>
<gene>
    <name evidence="2" type="ORF">HLB44_06640</name>
</gene>
<evidence type="ECO:0000256" key="1">
    <source>
        <dbReference type="SAM" id="SignalP"/>
    </source>
</evidence>
<comment type="caution">
    <text evidence="2">The sequence shown here is derived from an EMBL/GenBank/DDBJ whole genome shotgun (WGS) entry which is preliminary data.</text>
</comment>
<reference evidence="2 3" key="1">
    <citation type="submission" date="2020-05" db="EMBL/GenBank/DDBJ databases">
        <title>Aquincola sp. isolate from soil.</title>
        <authorList>
            <person name="Han J."/>
            <person name="Kim D.-U."/>
        </authorList>
    </citation>
    <scope>NUCLEOTIDE SEQUENCE [LARGE SCALE GENOMIC DNA]</scope>
    <source>
        <strain evidence="2 3">S2</strain>
    </source>
</reference>
<organism evidence="2 3">
    <name type="scientific">Pseudaquabacterium terrae</name>
    <dbReference type="NCBI Taxonomy" id="2732868"/>
    <lineage>
        <taxon>Bacteria</taxon>
        <taxon>Pseudomonadati</taxon>
        <taxon>Pseudomonadota</taxon>
        <taxon>Betaproteobacteria</taxon>
        <taxon>Burkholderiales</taxon>
        <taxon>Sphaerotilaceae</taxon>
        <taxon>Pseudaquabacterium</taxon>
    </lineage>
</organism>
<dbReference type="RefSeq" id="WP_173121768.1">
    <property type="nucleotide sequence ID" value="NZ_JABRWJ010000002.1"/>
</dbReference>
<proteinExistence type="predicted"/>
<dbReference type="EMBL" id="JABRWJ010000002">
    <property type="protein sequence ID" value="NRF66656.1"/>
    <property type="molecule type" value="Genomic_DNA"/>
</dbReference>
<evidence type="ECO:0008006" key="4">
    <source>
        <dbReference type="Google" id="ProtNLM"/>
    </source>
</evidence>
<dbReference type="Gene3D" id="2.40.160.170">
    <property type="match status" value="1"/>
</dbReference>
<dbReference type="Proteomes" id="UP000737171">
    <property type="component" value="Unassembled WGS sequence"/>
</dbReference>
<name>A0ABX2ED38_9BURK</name>
<evidence type="ECO:0000313" key="3">
    <source>
        <dbReference type="Proteomes" id="UP000737171"/>
    </source>
</evidence>
<sequence length="172" mass="18242">MRSTLVLALSLFAAHAQAAGNGLTASPDALGAGRWQARIEVETTTLYGNWAGQPLGQSSVVQMTRLLGDYHLDTLKFGQTSGLRLTSGLLLNPRSNLLGGEPRGTWPYFGIGYAGTGMRGDWGFSADVGLAAQNPGAVGQLGKAINGNVDFADAWRQLRIQPVIRFGVSYSF</sequence>
<protein>
    <recommendedName>
        <fullName evidence="4">Outer membrane protein beta-barrel domain-containing protein</fullName>
    </recommendedName>
</protein>
<feature type="signal peptide" evidence="1">
    <location>
        <begin position="1"/>
        <end position="18"/>
    </location>
</feature>